<gene>
    <name evidence="2" type="ORF">METZ01_LOCUS292313</name>
</gene>
<dbReference type="InterPro" id="IPR013752">
    <property type="entry name" value="KPA_reductase"/>
</dbReference>
<protein>
    <recommendedName>
        <fullName evidence="1">Ketopantoate reductase C-terminal domain-containing protein</fullName>
    </recommendedName>
</protein>
<dbReference type="InterPro" id="IPR008927">
    <property type="entry name" value="6-PGluconate_DH-like_C_sf"/>
</dbReference>
<feature type="non-terminal residue" evidence="2">
    <location>
        <position position="1"/>
    </location>
</feature>
<name>A0A382LRX0_9ZZZZ</name>
<proteinExistence type="predicted"/>
<sequence length="118" mass="13005">AEVVKVAKSSGFKMGKIMGMEPEDFIDGANGKKLEEIKSQFLEAANLAGSLSRPSFGQDVLKKRRTEIDYLTGYVSKIGKSNRIPTPFCNKITEIVNNLGVGFDPSPDHLKDLERMLT</sequence>
<reference evidence="2" key="1">
    <citation type="submission" date="2018-05" db="EMBL/GenBank/DDBJ databases">
        <authorList>
            <person name="Lanie J.A."/>
            <person name="Ng W.-L."/>
            <person name="Kazmierczak K.M."/>
            <person name="Andrzejewski T.M."/>
            <person name="Davidsen T.M."/>
            <person name="Wayne K.J."/>
            <person name="Tettelin H."/>
            <person name="Glass J.I."/>
            <person name="Rusch D."/>
            <person name="Podicherti R."/>
            <person name="Tsui H.-C.T."/>
            <person name="Winkler M.E."/>
        </authorList>
    </citation>
    <scope>NUCLEOTIDE SEQUENCE</scope>
</reference>
<dbReference type="Pfam" id="PF08546">
    <property type="entry name" value="ApbA_C"/>
    <property type="match status" value="1"/>
</dbReference>
<dbReference type="EMBL" id="UINC01088865">
    <property type="protein sequence ID" value="SVC39459.1"/>
    <property type="molecule type" value="Genomic_DNA"/>
</dbReference>
<feature type="domain" description="Ketopantoate reductase C-terminal" evidence="1">
    <location>
        <begin position="1"/>
        <end position="98"/>
    </location>
</feature>
<dbReference type="AlphaFoldDB" id="A0A382LRX0"/>
<accession>A0A382LRX0</accession>
<dbReference type="InterPro" id="IPR013328">
    <property type="entry name" value="6PGD_dom2"/>
</dbReference>
<dbReference type="SUPFAM" id="SSF48179">
    <property type="entry name" value="6-phosphogluconate dehydrogenase C-terminal domain-like"/>
    <property type="match status" value="1"/>
</dbReference>
<dbReference type="Gene3D" id="1.10.1040.10">
    <property type="entry name" value="N-(1-d-carboxylethyl)-l-norvaline Dehydrogenase, domain 2"/>
    <property type="match status" value="1"/>
</dbReference>
<organism evidence="2">
    <name type="scientific">marine metagenome</name>
    <dbReference type="NCBI Taxonomy" id="408172"/>
    <lineage>
        <taxon>unclassified sequences</taxon>
        <taxon>metagenomes</taxon>
        <taxon>ecological metagenomes</taxon>
    </lineage>
</organism>
<evidence type="ECO:0000313" key="2">
    <source>
        <dbReference type="EMBL" id="SVC39459.1"/>
    </source>
</evidence>
<evidence type="ECO:0000259" key="1">
    <source>
        <dbReference type="Pfam" id="PF08546"/>
    </source>
</evidence>